<evidence type="ECO:0000313" key="1">
    <source>
        <dbReference type="EMBL" id="SIQ02177.1"/>
    </source>
</evidence>
<name>A0A1N6PD57_9GAMM</name>
<dbReference type="Proteomes" id="UP000186895">
    <property type="component" value="Unassembled WGS sequence"/>
</dbReference>
<protein>
    <submittedName>
        <fullName evidence="1">Uncharacterized protein</fullName>
    </submittedName>
</protein>
<organism evidence="1 2">
    <name type="scientific">Marinobacterium stanieri</name>
    <dbReference type="NCBI Taxonomy" id="49186"/>
    <lineage>
        <taxon>Bacteria</taxon>
        <taxon>Pseudomonadati</taxon>
        <taxon>Pseudomonadota</taxon>
        <taxon>Gammaproteobacteria</taxon>
        <taxon>Oceanospirillales</taxon>
        <taxon>Oceanospirillaceae</taxon>
        <taxon>Marinobacterium</taxon>
    </lineage>
</organism>
<dbReference type="EMBL" id="FTMN01000001">
    <property type="protein sequence ID" value="SIQ02177.1"/>
    <property type="molecule type" value="Genomic_DNA"/>
</dbReference>
<proteinExistence type="predicted"/>
<sequence length="42" mass="4429">MLPLVVGVNVPIAMIEIKAAYSSEAPQPCKVIETVFCGPQQG</sequence>
<accession>A0A1N6PD57</accession>
<evidence type="ECO:0000313" key="2">
    <source>
        <dbReference type="Proteomes" id="UP000186895"/>
    </source>
</evidence>
<keyword evidence="2" id="KW-1185">Reference proteome</keyword>
<reference evidence="1 2" key="1">
    <citation type="submission" date="2017-01" db="EMBL/GenBank/DDBJ databases">
        <authorList>
            <person name="Mah S.A."/>
            <person name="Swanson W.J."/>
            <person name="Moy G.W."/>
            <person name="Vacquier V.D."/>
        </authorList>
    </citation>
    <scope>NUCLEOTIDE SEQUENCE [LARGE SCALE GENOMIC DNA]</scope>
    <source>
        <strain evidence="1 2">DSM 7027</strain>
    </source>
</reference>
<gene>
    <name evidence="1" type="ORF">SAMN05421647_101950</name>
</gene>
<dbReference type="AlphaFoldDB" id="A0A1N6PD57"/>
<dbReference type="STRING" id="49186.SAMN05421647_101950"/>